<organism evidence="7 8">
    <name type="scientific">Asanoa ferruginea</name>
    <dbReference type="NCBI Taxonomy" id="53367"/>
    <lineage>
        <taxon>Bacteria</taxon>
        <taxon>Bacillati</taxon>
        <taxon>Actinomycetota</taxon>
        <taxon>Actinomycetes</taxon>
        <taxon>Micromonosporales</taxon>
        <taxon>Micromonosporaceae</taxon>
        <taxon>Asanoa</taxon>
    </lineage>
</organism>
<dbReference type="PANTHER" id="PTHR35807:SF1">
    <property type="entry name" value="TRANSCRIPTIONAL REGULATOR REDD"/>
    <property type="match status" value="1"/>
</dbReference>
<dbReference type="Proteomes" id="UP000256913">
    <property type="component" value="Unassembled WGS sequence"/>
</dbReference>
<dbReference type="InterPro" id="IPR051677">
    <property type="entry name" value="AfsR-DnrI-RedD_regulator"/>
</dbReference>
<dbReference type="GO" id="GO:0003677">
    <property type="term" value="F:DNA binding"/>
    <property type="evidence" value="ECO:0007669"/>
    <property type="project" value="UniProtKB-UniRule"/>
</dbReference>
<evidence type="ECO:0000313" key="8">
    <source>
        <dbReference type="Proteomes" id="UP000256913"/>
    </source>
</evidence>
<comment type="caution">
    <text evidence="7">The sequence shown here is derived from an EMBL/GenBank/DDBJ whole genome shotgun (WGS) entry which is preliminary data.</text>
</comment>
<dbReference type="Pfam" id="PF03704">
    <property type="entry name" value="BTAD"/>
    <property type="match status" value="1"/>
</dbReference>
<dbReference type="CDD" id="cd15831">
    <property type="entry name" value="BTAD"/>
    <property type="match status" value="1"/>
</dbReference>
<comment type="similarity">
    <text evidence="1">Belongs to the AfsR/DnrI/RedD regulatory family.</text>
</comment>
<dbReference type="SUPFAM" id="SSF48452">
    <property type="entry name" value="TPR-like"/>
    <property type="match status" value="1"/>
</dbReference>
<dbReference type="SMART" id="SM01043">
    <property type="entry name" value="BTAD"/>
    <property type="match status" value="1"/>
</dbReference>
<keyword evidence="3 5" id="KW-0238">DNA-binding</keyword>
<dbReference type="EMBL" id="QUMQ01000001">
    <property type="protein sequence ID" value="REG01118.1"/>
    <property type="molecule type" value="Genomic_DNA"/>
</dbReference>
<dbReference type="AlphaFoldDB" id="A0A3D9ZV99"/>
<feature type="DNA-binding region" description="OmpR/PhoB-type" evidence="5">
    <location>
        <begin position="1"/>
        <end position="60"/>
    </location>
</feature>
<evidence type="ECO:0000256" key="2">
    <source>
        <dbReference type="ARBA" id="ARBA00023015"/>
    </source>
</evidence>
<evidence type="ECO:0000256" key="1">
    <source>
        <dbReference type="ARBA" id="ARBA00005820"/>
    </source>
</evidence>
<proteinExistence type="inferred from homology"/>
<evidence type="ECO:0000256" key="5">
    <source>
        <dbReference type="PROSITE-ProRule" id="PRU01091"/>
    </source>
</evidence>
<evidence type="ECO:0000259" key="6">
    <source>
        <dbReference type="PROSITE" id="PS51755"/>
    </source>
</evidence>
<dbReference type="InterPro" id="IPR036388">
    <property type="entry name" value="WH-like_DNA-bd_sf"/>
</dbReference>
<dbReference type="InterPro" id="IPR001867">
    <property type="entry name" value="OmpR/PhoB-type_DNA-bd"/>
</dbReference>
<gene>
    <name evidence="7" type="ORF">DFJ67_7194</name>
</gene>
<evidence type="ECO:0000256" key="4">
    <source>
        <dbReference type="ARBA" id="ARBA00023163"/>
    </source>
</evidence>
<dbReference type="Gene3D" id="1.10.10.10">
    <property type="entry name" value="Winged helix-like DNA-binding domain superfamily/Winged helix DNA-binding domain"/>
    <property type="match status" value="1"/>
</dbReference>
<keyword evidence="8" id="KW-1185">Reference proteome</keyword>
<protein>
    <submittedName>
        <fullName evidence="7">DNA-binding SARP family transcriptional activator</fullName>
    </submittedName>
</protein>
<dbReference type="GO" id="GO:0000160">
    <property type="term" value="P:phosphorelay signal transduction system"/>
    <property type="evidence" value="ECO:0007669"/>
    <property type="project" value="InterPro"/>
</dbReference>
<evidence type="ECO:0000313" key="7">
    <source>
        <dbReference type="EMBL" id="REG01118.1"/>
    </source>
</evidence>
<reference evidence="7 8" key="1">
    <citation type="submission" date="2018-08" db="EMBL/GenBank/DDBJ databases">
        <title>Sequencing the genomes of 1000 actinobacteria strains.</title>
        <authorList>
            <person name="Klenk H.-P."/>
        </authorList>
    </citation>
    <scope>NUCLEOTIDE SEQUENCE [LARGE SCALE GENOMIC DNA]</scope>
    <source>
        <strain evidence="7 8">DSM 44099</strain>
    </source>
</reference>
<keyword evidence="4" id="KW-0804">Transcription</keyword>
<dbReference type="Gene3D" id="1.25.40.10">
    <property type="entry name" value="Tetratricopeptide repeat domain"/>
    <property type="match status" value="2"/>
</dbReference>
<sequence>MPTETLIDRVWGEQPPPRVRSAVHANVTHLRRLLVVTGAELHEQARPVLVRQSGGYTLHVDQHQIDLHRFRTLASRARHRSCPDSERATILREALDLWSGQALCGVAGQWPTLTRSRWSMERLDAAVALLADFPFAEPLIVVLMRALHATGRRAEALERYASTRTHLVDELGADPGPELQALHHAILRGDADPPAFGSAPVAVPALLPMSIRSFIGRRRELALLDAAHATSGAHPTAVTVAAVSGAAGVGKTAWAHQLSPSAARAIFGTGSGTP</sequence>
<dbReference type="InterPro" id="IPR011990">
    <property type="entry name" value="TPR-like_helical_dom_sf"/>
</dbReference>
<feature type="domain" description="OmpR/PhoB-type" evidence="6">
    <location>
        <begin position="1"/>
        <end position="60"/>
    </location>
</feature>
<dbReference type="OrthoDB" id="8771597at2"/>
<evidence type="ECO:0000256" key="3">
    <source>
        <dbReference type="ARBA" id="ARBA00023125"/>
    </source>
</evidence>
<name>A0A3D9ZV99_9ACTN</name>
<accession>A0A3D9ZV99</accession>
<keyword evidence="2" id="KW-0805">Transcription regulation</keyword>
<dbReference type="GO" id="GO:0006355">
    <property type="term" value="P:regulation of DNA-templated transcription"/>
    <property type="evidence" value="ECO:0007669"/>
    <property type="project" value="InterPro"/>
</dbReference>
<dbReference type="InterPro" id="IPR005158">
    <property type="entry name" value="BTAD"/>
</dbReference>
<dbReference type="PANTHER" id="PTHR35807">
    <property type="entry name" value="TRANSCRIPTIONAL REGULATOR REDD-RELATED"/>
    <property type="match status" value="1"/>
</dbReference>
<dbReference type="PROSITE" id="PS51755">
    <property type="entry name" value="OMPR_PHOB"/>
    <property type="match status" value="1"/>
</dbReference>